<dbReference type="RefSeq" id="WP_013424256.1">
    <property type="nucleotide sequence ID" value="NC_014666.1"/>
</dbReference>
<dbReference type="OrthoDB" id="4628340at2"/>
<dbReference type="HOGENOM" id="CLU_115403_12_0_11"/>
<dbReference type="KEGG" id="fri:FraEuI1c_3118"/>
<dbReference type="STRING" id="298654.FraEuI1c_3118"/>
<sequence length="102" mass="10800">MSTPLTLSTGHDPAGRPVLTARGEIDMANLATFRAALETAVTQASPVVVDLTAVDYLDSGAINALFVHAEHLHLICNRTLLPALRISGLTELTTIETPDPRA</sequence>
<dbReference type="eggNOG" id="COG1366">
    <property type="taxonomic scope" value="Bacteria"/>
</dbReference>
<gene>
    <name evidence="2" type="ordered locus">FraEuI1c_3118</name>
</gene>
<proteinExistence type="predicted"/>
<dbReference type="Gene3D" id="3.30.750.24">
    <property type="entry name" value="STAS domain"/>
    <property type="match status" value="1"/>
</dbReference>
<protein>
    <submittedName>
        <fullName evidence="2">Sulfate transporter/antisigma-factor antagonist STAS</fullName>
    </submittedName>
</protein>
<feature type="domain" description="STAS" evidence="1">
    <location>
        <begin position="18"/>
        <end position="65"/>
    </location>
</feature>
<evidence type="ECO:0000313" key="2">
    <source>
        <dbReference type="EMBL" id="ADP81138.1"/>
    </source>
</evidence>
<dbReference type="CDD" id="cd07043">
    <property type="entry name" value="STAS_anti-anti-sigma_factors"/>
    <property type="match status" value="1"/>
</dbReference>
<dbReference type="AlphaFoldDB" id="E3JCZ9"/>
<dbReference type="InParanoid" id="E3JCZ9"/>
<name>E3JCZ9_PSEI1</name>
<organism evidence="2 3">
    <name type="scientific">Pseudofrankia inefficax (strain DSM 45817 / CECT 9037 / DDB 130130 / EuI1c)</name>
    <name type="common">Frankia inefficax</name>
    <dbReference type="NCBI Taxonomy" id="298654"/>
    <lineage>
        <taxon>Bacteria</taxon>
        <taxon>Bacillati</taxon>
        <taxon>Actinomycetota</taxon>
        <taxon>Actinomycetes</taxon>
        <taxon>Frankiales</taxon>
        <taxon>Frankiaceae</taxon>
        <taxon>Pseudofrankia</taxon>
    </lineage>
</organism>
<accession>E3JCZ9</accession>
<evidence type="ECO:0000259" key="1">
    <source>
        <dbReference type="PROSITE" id="PS50801"/>
    </source>
</evidence>
<dbReference type="EMBL" id="CP002299">
    <property type="protein sequence ID" value="ADP81138.1"/>
    <property type="molecule type" value="Genomic_DNA"/>
</dbReference>
<dbReference type="Proteomes" id="UP000002484">
    <property type="component" value="Chromosome"/>
</dbReference>
<reference evidence="2 3" key="1">
    <citation type="submission" date="2010-10" db="EMBL/GenBank/DDBJ databases">
        <title>Complete sequence of Frankia sp. EuI1c.</title>
        <authorList>
            <consortium name="US DOE Joint Genome Institute"/>
            <person name="Lucas S."/>
            <person name="Copeland A."/>
            <person name="Lapidus A."/>
            <person name="Cheng J.-F."/>
            <person name="Bruce D."/>
            <person name="Goodwin L."/>
            <person name="Pitluck S."/>
            <person name="Chertkov O."/>
            <person name="Detter J.C."/>
            <person name="Han C."/>
            <person name="Tapia R."/>
            <person name="Land M."/>
            <person name="Hauser L."/>
            <person name="Jeffries C."/>
            <person name="Kyrpides N."/>
            <person name="Ivanova N."/>
            <person name="Mikhailova N."/>
            <person name="Beauchemin N."/>
            <person name="Sen A."/>
            <person name="Sur S.A."/>
            <person name="Gtari M."/>
            <person name="Wall L."/>
            <person name="Tisa L."/>
            <person name="Woyke T."/>
        </authorList>
    </citation>
    <scope>NUCLEOTIDE SEQUENCE [LARGE SCALE GENOMIC DNA]</scope>
    <source>
        <strain evidence="3">DSM 45817 / CECT 9037 / EuI1c</strain>
    </source>
</reference>
<dbReference type="InterPro" id="IPR002645">
    <property type="entry name" value="STAS_dom"/>
</dbReference>
<dbReference type="SUPFAM" id="SSF52091">
    <property type="entry name" value="SpoIIaa-like"/>
    <property type="match status" value="1"/>
</dbReference>
<dbReference type="PROSITE" id="PS50801">
    <property type="entry name" value="STAS"/>
    <property type="match status" value="1"/>
</dbReference>
<dbReference type="Pfam" id="PF01740">
    <property type="entry name" value="STAS"/>
    <property type="match status" value="1"/>
</dbReference>
<evidence type="ECO:0000313" key="3">
    <source>
        <dbReference type="Proteomes" id="UP000002484"/>
    </source>
</evidence>
<dbReference type="InterPro" id="IPR036513">
    <property type="entry name" value="STAS_dom_sf"/>
</dbReference>
<keyword evidence="3" id="KW-1185">Reference proteome</keyword>